<comment type="caution">
    <text evidence="2">The sequence shown here is derived from an EMBL/GenBank/DDBJ whole genome shotgun (WGS) entry which is preliminary data.</text>
</comment>
<dbReference type="AlphaFoldDB" id="A0A7J0DTM0"/>
<name>A0A7J0DTM0_9ERIC</name>
<evidence type="ECO:0000313" key="3">
    <source>
        <dbReference type="Proteomes" id="UP000585474"/>
    </source>
</evidence>
<proteinExistence type="predicted"/>
<organism evidence="2 3">
    <name type="scientific">Actinidia rufa</name>
    <dbReference type="NCBI Taxonomy" id="165716"/>
    <lineage>
        <taxon>Eukaryota</taxon>
        <taxon>Viridiplantae</taxon>
        <taxon>Streptophyta</taxon>
        <taxon>Embryophyta</taxon>
        <taxon>Tracheophyta</taxon>
        <taxon>Spermatophyta</taxon>
        <taxon>Magnoliopsida</taxon>
        <taxon>eudicotyledons</taxon>
        <taxon>Gunneridae</taxon>
        <taxon>Pentapetalae</taxon>
        <taxon>asterids</taxon>
        <taxon>Ericales</taxon>
        <taxon>Actinidiaceae</taxon>
        <taxon>Actinidia</taxon>
    </lineage>
</organism>
<keyword evidence="3" id="KW-1185">Reference proteome</keyword>
<evidence type="ECO:0000313" key="2">
    <source>
        <dbReference type="EMBL" id="GFS42008.1"/>
    </source>
</evidence>
<reference evidence="3" key="1">
    <citation type="submission" date="2019-07" db="EMBL/GenBank/DDBJ databases">
        <title>De Novo Assembly of kiwifruit Actinidia rufa.</title>
        <authorList>
            <person name="Sugita-Konishi S."/>
            <person name="Sato K."/>
            <person name="Mori E."/>
            <person name="Abe Y."/>
            <person name="Kisaki G."/>
            <person name="Hamano K."/>
            <person name="Suezawa K."/>
            <person name="Otani M."/>
            <person name="Fukuda T."/>
            <person name="Manabe T."/>
            <person name="Gomi K."/>
            <person name="Tabuchi M."/>
            <person name="Akimitsu K."/>
            <person name="Kataoka I."/>
        </authorList>
    </citation>
    <scope>NUCLEOTIDE SEQUENCE [LARGE SCALE GENOMIC DNA]</scope>
    <source>
        <strain evidence="3">cv. Fuchu</strain>
    </source>
</reference>
<protein>
    <submittedName>
        <fullName evidence="2">Uncharacterized protein</fullName>
    </submittedName>
</protein>
<dbReference type="Proteomes" id="UP000585474">
    <property type="component" value="Unassembled WGS sequence"/>
</dbReference>
<gene>
    <name evidence="2" type="ORF">Acr_00g0077640</name>
</gene>
<feature type="region of interest" description="Disordered" evidence="1">
    <location>
        <begin position="99"/>
        <end position="124"/>
    </location>
</feature>
<evidence type="ECO:0000256" key="1">
    <source>
        <dbReference type="SAM" id="MobiDB-lite"/>
    </source>
</evidence>
<sequence>MMIPGPFLNIMSMSQLVGFGNRFWKRPDQCAVAIEVVNNCRKTRKELSEELSENARIARDLDSEEHKSTLALLVQARLASPAARIRSKKPMDLIEHSFTEGGGVETSSEAAYPPKPRPLGKKKPKVVNPHVRVQVPPLVQDPILALPDLTKSLHTAELWNLKFAAIELERLSWMTLRGTTKPISLWGKPSCSRRMCLQRAMASSMRMKKYSSNAKTALKKTTNLDSDLKMAIDKLAIGEAAHQASDASATKYKVEADATQEKLHQALQDLADLKRVAVDLVYEWVFNRGSSQAGTLVDYPAWTAAALEVKLLDMPEAYSYLILSGFNEKENMTQTTEERDKITDEVDGVGTSNELRGGKDIEVPRENQIIPQKCNWLLFP</sequence>
<dbReference type="EMBL" id="BJWL01000391">
    <property type="protein sequence ID" value="GFS42008.1"/>
    <property type="molecule type" value="Genomic_DNA"/>
</dbReference>
<accession>A0A7J0DTM0</accession>